<sequence>MSAANLIIVPANVLLTQFFRKRMSRKNHKYRVENEIVSAKFSNMLGMLPVTKAHGLEDEEIAQCDRNIRRLTARGLAVDRTNSYFGSALRAAANRRS</sequence>
<evidence type="ECO:0000313" key="6">
    <source>
        <dbReference type="EMBL" id="HIR67220.1"/>
    </source>
</evidence>
<keyword evidence="4" id="KW-0472">Membrane</keyword>
<evidence type="ECO:0000256" key="3">
    <source>
        <dbReference type="ARBA" id="ARBA00022989"/>
    </source>
</evidence>
<organism evidence="6 7">
    <name type="scientific">Candidatus Coproplasma avicola</name>
    <dbReference type="NCBI Taxonomy" id="2840744"/>
    <lineage>
        <taxon>Bacteria</taxon>
        <taxon>Bacillati</taxon>
        <taxon>Bacillota</taxon>
        <taxon>Clostridia</taxon>
        <taxon>Eubacteriales</taxon>
        <taxon>Candidatus Coproplasma</taxon>
    </lineage>
</organism>
<dbReference type="InterPro" id="IPR036640">
    <property type="entry name" value="ABC1_TM_sf"/>
</dbReference>
<dbReference type="Proteomes" id="UP000823913">
    <property type="component" value="Unassembled WGS sequence"/>
</dbReference>
<dbReference type="Gene3D" id="1.20.1560.10">
    <property type="entry name" value="ABC transporter type 1, transmembrane domain"/>
    <property type="match status" value="1"/>
</dbReference>
<dbReference type="GO" id="GO:0005524">
    <property type="term" value="F:ATP binding"/>
    <property type="evidence" value="ECO:0007669"/>
    <property type="project" value="InterPro"/>
</dbReference>
<comment type="subcellular location">
    <subcellularLocation>
        <location evidence="1">Cell membrane</location>
        <topology evidence="1">Multi-pass membrane protein</topology>
    </subcellularLocation>
</comment>
<evidence type="ECO:0000259" key="5">
    <source>
        <dbReference type="PROSITE" id="PS50929"/>
    </source>
</evidence>
<evidence type="ECO:0000256" key="4">
    <source>
        <dbReference type="ARBA" id="ARBA00023136"/>
    </source>
</evidence>
<evidence type="ECO:0000256" key="2">
    <source>
        <dbReference type="ARBA" id="ARBA00022692"/>
    </source>
</evidence>
<name>A0A9D1J990_9FIRM</name>
<dbReference type="PROSITE" id="PS50929">
    <property type="entry name" value="ABC_TM1F"/>
    <property type="match status" value="1"/>
</dbReference>
<gene>
    <name evidence="6" type="ORF">IAB94_04115</name>
</gene>
<comment type="caution">
    <text evidence="6">The sequence shown here is derived from an EMBL/GenBank/DDBJ whole genome shotgun (WGS) entry which is preliminary data.</text>
</comment>
<feature type="domain" description="ABC transmembrane type-1" evidence="5">
    <location>
        <begin position="1"/>
        <end position="94"/>
    </location>
</feature>
<protein>
    <recommendedName>
        <fullName evidence="5">ABC transmembrane type-1 domain-containing protein</fullName>
    </recommendedName>
</protein>
<proteinExistence type="predicted"/>
<dbReference type="GO" id="GO:0005886">
    <property type="term" value="C:plasma membrane"/>
    <property type="evidence" value="ECO:0007669"/>
    <property type="project" value="UniProtKB-SubCell"/>
</dbReference>
<dbReference type="GO" id="GO:0140359">
    <property type="term" value="F:ABC-type transporter activity"/>
    <property type="evidence" value="ECO:0007669"/>
    <property type="project" value="InterPro"/>
</dbReference>
<keyword evidence="3" id="KW-1133">Transmembrane helix</keyword>
<reference evidence="6" key="1">
    <citation type="submission" date="2020-10" db="EMBL/GenBank/DDBJ databases">
        <authorList>
            <person name="Gilroy R."/>
        </authorList>
    </citation>
    <scope>NUCLEOTIDE SEQUENCE</scope>
    <source>
        <strain evidence="6">ChiW16-3235</strain>
    </source>
</reference>
<reference evidence="6" key="2">
    <citation type="journal article" date="2021" name="PeerJ">
        <title>Extensive microbial diversity within the chicken gut microbiome revealed by metagenomics and culture.</title>
        <authorList>
            <person name="Gilroy R."/>
            <person name="Ravi A."/>
            <person name="Getino M."/>
            <person name="Pursley I."/>
            <person name="Horton D.L."/>
            <person name="Alikhan N.F."/>
            <person name="Baker D."/>
            <person name="Gharbi K."/>
            <person name="Hall N."/>
            <person name="Watson M."/>
            <person name="Adriaenssens E.M."/>
            <person name="Foster-Nyarko E."/>
            <person name="Jarju S."/>
            <person name="Secka A."/>
            <person name="Antonio M."/>
            <person name="Oren A."/>
            <person name="Chaudhuri R.R."/>
            <person name="La Ragione R."/>
            <person name="Hildebrand F."/>
            <person name="Pallen M.J."/>
        </authorList>
    </citation>
    <scope>NUCLEOTIDE SEQUENCE</scope>
    <source>
        <strain evidence="6">ChiW16-3235</strain>
    </source>
</reference>
<accession>A0A9D1J990</accession>
<keyword evidence="2" id="KW-0812">Transmembrane</keyword>
<dbReference type="EMBL" id="DVHK01000087">
    <property type="protein sequence ID" value="HIR67220.1"/>
    <property type="molecule type" value="Genomic_DNA"/>
</dbReference>
<evidence type="ECO:0000313" key="7">
    <source>
        <dbReference type="Proteomes" id="UP000823913"/>
    </source>
</evidence>
<dbReference type="AlphaFoldDB" id="A0A9D1J990"/>
<dbReference type="SUPFAM" id="SSF90123">
    <property type="entry name" value="ABC transporter transmembrane region"/>
    <property type="match status" value="1"/>
</dbReference>
<dbReference type="InterPro" id="IPR011527">
    <property type="entry name" value="ABC1_TM_dom"/>
</dbReference>
<evidence type="ECO:0000256" key="1">
    <source>
        <dbReference type="ARBA" id="ARBA00004651"/>
    </source>
</evidence>